<accession>A0A0U1NHI0</accession>
<dbReference type="EMBL" id="CVQV01000002">
    <property type="protein sequence ID" value="CRK74196.1"/>
    <property type="molecule type" value="Genomic_DNA"/>
</dbReference>
<evidence type="ECO:0000313" key="5">
    <source>
        <dbReference type="Proteomes" id="UP000048949"/>
    </source>
</evidence>
<dbReference type="GO" id="GO:0004340">
    <property type="term" value="F:glucokinase activity"/>
    <property type="evidence" value="ECO:0007669"/>
    <property type="project" value="UniProtKB-EC"/>
</dbReference>
<organism evidence="4 5">
    <name type="scientific">Nereida ignava</name>
    <dbReference type="NCBI Taxonomy" id="282199"/>
    <lineage>
        <taxon>Bacteria</taxon>
        <taxon>Pseudomonadati</taxon>
        <taxon>Pseudomonadota</taxon>
        <taxon>Alphaproteobacteria</taxon>
        <taxon>Rhodobacterales</taxon>
        <taxon>Roseobacteraceae</taxon>
        <taxon>Nereida</taxon>
    </lineage>
</organism>
<sequence>MTKSKSGIDLVVDIGGTNTRCGLARDGVLDVSTNARFLNAARDGLSGILTEYLSAHKDQDINGICVALAGPIKDGIGTLTNLSWIIRPQDLIDQTNAKEAHIINDLQAQGYGLAGLEPEALAPVIDAPTAPNGSTKLVLNVGTGFNCAGVITLRNGVHVAAAESGHIGLPVRDAQDLDLSNHVKSAHGFAAVEDVLSGRGLERVYTWRSGGIDKSAADLMNDAENGDAIALKTVESFIRILGAVAGDLTLIHLPYGGVYFVGGVARAMKPYFERMGFGDNFRDKGRFATFMDDFSVQIVEDDNAAMIGCAQFLKNSR</sequence>
<gene>
    <name evidence="4" type="primary">glk</name>
    <name evidence="4" type="ORF">NIG5292_00222</name>
</gene>
<protein>
    <submittedName>
        <fullName evidence="4">Glucokinase</fullName>
        <ecNumber evidence="4">2.7.1.2</ecNumber>
    </submittedName>
</protein>
<evidence type="ECO:0000256" key="3">
    <source>
        <dbReference type="RuleBase" id="RU004046"/>
    </source>
</evidence>
<dbReference type="PANTHER" id="PTHR47690:SF1">
    <property type="entry name" value="GLUCOKINASE"/>
    <property type="match status" value="1"/>
</dbReference>
<dbReference type="STRING" id="282199.GCA_001049735_00222"/>
<dbReference type="OrthoDB" id="9800595at2"/>
<comment type="similarity">
    <text evidence="3">Belongs to the bacterial glucokinase family.</text>
</comment>
<dbReference type="Pfam" id="PF02685">
    <property type="entry name" value="Glucokinase"/>
    <property type="match status" value="1"/>
</dbReference>
<dbReference type="EC" id="2.7.1.2" evidence="4"/>
<dbReference type="Gene3D" id="3.30.420.40">
    <property type="match status" value="1"/>
</dbReference>
<dbReference type="GO" id="GO:0005524">
    <property type="term" value="F:ATP binding"/>
    <property type="evidence" value="ECO:0007669"/>
    <property type="project" value="InterPro"/>
</dbReference>
<dbReference type="Gene3D" id="3.40.367.20">
    <property type="match status" value="1"/>
</dbReference>
<proteinExistence type="inferred from homology"/>
<dbReference type="RefSeq" id="WP_048597482.1">
    <property type="nucleotide sequence ID" value="NZ_CBFHGK010000009.1"/>
</dbReference>
<keyword evidence="2 4" id="KW-0418">Kinase</keyword>
<dbReference type="InterPro" id="IPR050201">
    <property type="entry name" value="Bacterial_glucokinase"/>
</dbReference>
<dbReference type="CDD" id="cd24008">
    <property type="entry name" value="ASKHA_NBD_GLK"/>
    <property type="match status" value="1"/>
</dbReference>
<dbReference type="GO" id="GO:0006096">
    <property type="term" value="P:glycolytic process"/>
    <property type="evidence" value="ECO:0007669"/>
    <property type="project" value="InterPro"/>
</dbReference>
<name>A0A0U1NHI0_9RHOB</name>
<dbReference type="SUPFAM" id="SSF53067">
    <property type="entry name" value="Actin-like ATPase domain"/>
    <property type="match status" value="1"/>
</dbReference>
<dbReference type="InterPro" id="IPR003836">
    <property type="entry name" value="Glucokinase"/>
</dbReference>
<evidence type="ECO:0000256" key="1">
    <source>
        <dbReference type="ARBA" id="ARBA00022679"/>
    </source>
</evidence>
<dbReference type="GO" id="GO:0005536">
    <property type="term" value="F:D-glucose binding"/>
    <property type="evidence" value="ECO:0007669"/>
    <property type="project" value="InterPro"/>
</dbReference>
<keyword evidence="5" id="KW-1185">Reference proteome</keyword>
<evidence type="ECO:0000256" key="2">
    <source>
        <dbReference type="ARBA" id="ARBA00022777"/>
    </source>
</evidence>
<dbReference type="PANTHER" id="PTHR47690">
    <property type="entry name" value="GLUCOKINASE"/>
    <property type="match status" value="1"/>
</dbReference>
<dbReference type="Proteomes" id="UP000048949">
    <property type="component" value="Unassembled WGS sequence"/>
</dbReference>
<dbReference type="InterPro" id="IPR043129">
    <property type="entry name" value="ATPase_NBD"/>
</dbReference>
<keyword evidence="1 4" id="KW-0808">Transferase</keyword>
<reference evidence="4 5" key="1">
    <citation type="submission" date="2015-04" db="EMBL/GenBank/DDBJ databases">
        <authorList>
            <person name="Syromyatnikov M.Y."/>
            <person name="Popov V.N."/>
        </authorList>
    </citation>
    <scope>NUCLEOTIDE SEQUENCE [LARGE SCALE GENOMIC DNA]</scope>
    <source>
        <strain evidence="4 5">CECT 5292</strain>
    </source>
</reference>
<evidence type="ECO:0000313" key="4">
    <source>
        <dbReference type="EMBL" id="CRK74196.1"/>
    </source>
</evidence>
<dbReference type="GO" id="GO:0005829">
    <property type="term" value="C:cytosol"/>
    <property type="evidence" value="ECO:0007669"/>
    <property type="project" value="TreeGrafter"/>
</dbReference>
<dbReference type="AlphaFoldDB" id="A0A0U1NHI0"/>